<dbReference type="InterPro" id="IPR004099">
    <property type="entry name" value="Pyr_nucl-diS_OxRdtase_dimer"/>
</dbReference>
<evidence type="ECO:0000256" key="14">
    <source>
        <dbReference type="PIRSR" id="PIRSR000350-4"/>
    </source>
</evidence>
<dbReference type="GO" id="GO:0005829">
    <property type="term" value="C:cytosol"/>
    <property type="evidence" value="ECO:0007669"/>
    <property type="project" value="TreeGrafter"/>
</dbReference>
<name>A0A165GV41_EXIGL</name>
<dbReference type="GO" id="GO:0050661">
    <property type="term" value="F:NADP binding"/>
    <property type="evidence" value="ECO:0007669"/>
    <property type="project" value="InterPro"/>
</dbReference>
<evidence type="ECO:0000256" key="10">
    <source>
        <dbReference type="ARBA" id="ARBA00049142"/>
    </source>
</evidence>
<dbReference type="GO" id="GO:0034599">
    <property type="term" value="P:cellular response to oxidative stress"/>
    <property type="evidence" value="ECO:0007669"/>
    <property type="project" value="TreeGrafter"/>
</dbReference>
<comment type="function">
    <text evidence="11 16">Catalyzes the reduction of glutathione disulfide (GSSG) to reduced glutathione (GSH). Constitutes the major mechanism to maintain a high GSH:GSSG ratio in the cytosol.</text>
</comment>
<dbReference type="GO" id="GO:0006749">
    <property type="term" value="P:glutathione metabolic process"/>
    <property type="evidence" value="ECO:0007669"/>
    <property type="project" value="InterPro"/>
</dbReference>
<dbReference type="Pfam" id="PF02852">
    <property type="entry name" value="Pyr_redox_dim"/>
    <property type="match status" value="1"/>
</dbReference>
<dbReference type="SUPFAM" id="SSF51905">
    <property type="entry name" value="FAD/NAD(P)-binding domain"/>
    <property type="match status" value="1"/>
</dbReference>
<dbReference type="Proteomes" id="UP000077266">
    <property type="component" value="Unassembled WGS sequence"/>
</dbReference>
<accession>A0A165GV41</accession>
<dbReference type="FunFam" id="3.50.50.60:FF:000235">
    <property type="entry name" value="Glutathione reductase"/>
    <property type="match status" value="1"/>
</dbReference>
<sequence>MAPVTAPTPGKYDWVVIGGGSGGVASARRAASYGKKVALIEGTPNLGGTCVNVGCVPKKLMWHAADIAERIRFAKDYGQAVDSPKFDWESFKPKRDAYIRKLNGIYESNLGKEGVEYHQGWAEFVDANTVRVSPPDAEPYDLPADRVLIATGGQPIIPDNIPGADLGINSDGFFELKSQPRRVAVIGAGYIAVELAGIFTHLGSETHLFIRYDKVLRTFDPAIQDTLTSWMEHTGTNIHKKSKILRVEGQNGGPLTIHTEGGEPLEVDCLLWAVGRRPNIEGLGLEKAGVKTGKQGIIVDDYQNTNVPSISAVGDVCGKALLTPVAIAAGRRLANRLFGPSQFKDQKLSYENIPTVVFSHPTIGTIGLTQPEAEEKYGKDNLKIYNAKFRTLYFGMLPEEHKEPTVYKLICTGKEEKVVGLHIIGMGSDEILQGFGVAIKMGATKADFDECVAIHPTSGEELVTLR</sequence>
<evidence type="ECO:0000256" key="16">
    <source>
        <dbReference type="RuleBase" id="RU365016"/>
    </source>
</evidence>
<dbReference type="InterPro" id="IPR001100">
    <property type="entry name" value="Pyr_nuc-diS_OxRdtase"/>
</dbReference>
<feature type="binding site" evidence="13">
    <location>
        <position position="315"/>
    </location>
    <ligand>
        <name>FAD</name>
        <dbReference type="ChEBI" id="CHEBI:57692"/>
    </ligand>
</feature>
<dbReference type="GO" id="GO:0004362">
    <property type="term" value="F:glutathione-disulfide reductase (NADPH) activity"/>
    <property type="evidence" value="ECO:0007669"/>
    <property type="project" value="UniProtKB-EC"/>
</dbReference>
<dbReference type="InterPro" id="IPR012999">
    <property type="entry name" value="Pyr_OxRdtase_I_AS"/>
</dbReference>
<evidence type="ECO:0000256" key="2">
    <source>
        <dbReference type="ARBA" id="ARBA00011738"/>
    </source>
</evidence>
<dbReference type="PROSITE" id="PS00076">
    <property type="entry name" value="PYRIDINE_REDOX_1"/>
    <property type="match status" value="1"/>
</dbReference>
<dbReference type="InParanoid" id="A0A165GV41"/>
<evidence type="ECO:0000256" key="11">
    <source>
        <dbReference type="ARBA" id="ARBA00056905"/>
    </source>
</evidence>
<evidence type="ECO:0000256" key="5">
    <source>
        <dbReference type="ARBA" id="ARBA00022630"/>
    </source>
</evidence>
<evidence type="ECO:0000256" key="13">
    <source>
        <dbReference type="PIRSR" id="PIRSR000350-3"/>
    </source>
</evidence>
<dbReference type="GO" id="GO:0045454">
    <property type="term" value="P:cell redox homeostasis"/>
    <property type="evidence" value="ECO:0007669"/>
    <property type="project" value="InterPro"/>
</dbReference>
<dbReference type="InterPro" id="IPR036188">
    <property type="entry name" value="FAD/NAD-bd_sf"/>
</dbReference>
<keyword evidence="16" id="KW-0521">NADP</keyword>
<dbReference type="Gene3D" id="3.50.50.60">
    <property type="entry name" value="FAD/NAD(P)-binding domain"/>
    <property type="match status" value="2"/>
</dbReference>
<dbReference type="GO" id="GO:0005739">
    <property type="term" value="C:mitochondrion"/>
    <property type="evidence" value="ECO:0007669"/>
    <property type="project" value="TreeGrafter"/>
</dbReference>
<evidence type="ECO:0000259" key="18">
    <source>
        <dbReference type="Pfam" id="PF07992"/>
    </source>
</evidence>
<keyword evidence="16" id="KW-0963">Cytoplasm</keyword>
<dbReference type="EMBL" id="KV426035">
    <property type="protein sequence ID" value="KZV91053.1"/>
    <property type="molecule type" value="Genomic_DNA"/>
</dbReference>
<evidence type="ECO:0000259" key="17">
    <source>
        <dbReference type="Pfam" id="PF02852"/>
    </source>
</evidence>
<evidence type="ECO:0000256" key="12">
    <source>
        <dbReference type="PIRSR" id="PIRSR000350-2"/>
    </source>
</evidence>
<keyword evidence="7 15" id="KW-0560">Oxidoreductase</keyword>
<evidence type="ECO:0000256" key="4">
    <source>
        <dbReference type="ARBA" id="ARBA00017111"/>
    </source>
</evidence>
<reference evidence="19 20" key="1">
    <citation type="journal article" date="2016" name="Mol. Biol. Evol.">
        <title>Comparative Genomics of Early-Diverging Mushroom-Forming Fungi Provides Insights into the Origins of Lignocellulose Decay Capabilities.</title>
        <authorList>
            <person name="Nagy L.G."/>
            <person name="Riley R."/>
            <person name="Tritt A."/>
            <person name="Adam C."/>
            <person name="Daum C."/>
            <person name="Floudas D."/>
            <person name="Sun H."/>
            <person name="Yadav J.S."/>
            <person name="Pangilinan J."/>
            <person name="Larsson K.H."/>
            <person name="Matsuura K."/>
            <person name="Barry K."/>
            <person name="Labutti K."/>
            <person name="Kuo R."/>
            <person name="Ohm R.A."/>
            <person name="Bhattacharya S.S."/>
            <person name="Shirouzu T."/>
            <person name="Yoshinaga Y."/>
            <person name="Martin F.M."/>
            <person name="Grigoriev I.V."/>
            <person name="Hibbett D.S."/>
        </authorList>
    </citation>
    <scope>NUCLEOTIDE SEQUENCE [LARGE SCALE GENOMIC DNA]</scope>
    <source>
        <strain evidence="19 20">HHB12029</strain>
    </source>
</reference>
<keyword evidence="13" id="KW-0547">Nucleotide-binding</keyword>
<evidence type="ECO:0000256" key="1">
    <source>
        <dbReference type="ARBA" id="ARBA00007532"/>
    </source>
</evidence>
<feature type="binding site" evidence="13">
    <location>
        <position position="275"/>
    </location>
    <ligand>
        <name>NAD(+)</name>
        <dbReference type="ChEBI" id="CHEBI:57540"/>
    </ligand>
</feature>
<keyword evidence="6 13" id="KW-0274">FAD</keyword>
<dbReference type="NCBIfam" id="NF004776">
    <property type="entry name" value="PRK06116.1"/>
    <property type="match status" value="1"/>
</dbReference>
<feature type="binding site" evidence="13">
    <location>
        <position position="59"/>
    </location>
    <ligand>
        <name>FAD</name>
        <dbReference type="ChEBI" id="CHEBI:57692"/>
    </ligand>
</feature>
<evidence type="ECO:0000256" key="7">
    <source>
        <dbReference type="ARBA" id="ARBA00023002"/>
    </source>
</evidence>
<feature type="domain" description="Pyridine nucleotide-disulphide oxidoreductase dimerisation" evidence="17">
    <location>
        <begin position="353"/>
        <end position="465"/>
    </location>
</feature>
<organism evidence="19 20">
    <name type="scientific">Exidia glandulosa HHB12029</name>
    <dbReference type="NCBI Taxonomy" id="1314781"/>
    <lineage>
        <taxon>Eukaryota</taxon>
        <taxon>Fungi</taxon>
        <taxon>Dikarya</taxon>
        <taxon>Basidiomycota</taxon>
        <taxon>Agaricomycotina</taxon>
        <taxon>Agaricomycetes</taxon>
        <taxon>Auriculariales</taxon>
        <taxon>Exidiaceae</taxon>
        <taxon>Exidia</taxon>
    </lineage>
</organism>
<comment type="subunit">
    <text evidence="2">Homodimer.</text>
</comment>
<evidence type="ECO:0000313" key="20">
    <source>
        <dbReference type="Proteomes" id="UP000077266"/>
    </source>
</evidence>
<dbReference type="AlphaFoldDB" id="A0A165GV41"/>
<dbReference type="InterPro" id="IPR023753">
    <property type="entry name" value="FAD/NAD-binding_dom"/>
</dbReference>
<proteinExistence type="inferred from homology"/>
<feature type="active site" description="Proton acceptor" evidence="12">
    <location>
        <position position="455"/>
    </location>
</feature>
<dbReference type="PRINTS" id="PR00368">
    <property type="entry name" value="FADPNR"/>
</dbReference>
<dbReference type="InterPro" id="IPR046952">
    <property type="entry name" value="GSHR/TRXR-like"/>
</dbReference>
<dbReference type="PRINTS" id="PR00411">
    <property type="entry name" value="PNDRDTASEI"/>
</dbReference>
<evidence type="ECO:0000313" key="19">
    <source>
        <dbReference type="EMBL" id="KZV91053.1"/>
    </source>
</evidence>
<dbReference type="InterPro" id="IPR016156">
    <property type="entry name" value="FAD/NAD-linked_Rdtase_dimer_sf"/>
</dbReference>
<dbReference type="FunFam" id="3.30.390.30:FF:000003">
    <property type="entry name" value="Glutathione reductase"/>
    <property type="match status" value="1"/>
</dbReference>
<dbReference type="GO" id="GO:0050660">
    <property type="term" value="F:flavin adenine dinucleotide binding"/>
    <property type="evidence" value="ECO:0007669"/>
    <property type="project" value="InterPro"/>
</dbReference>
<dbReference type="Gene3D" id="3.30.390.30">
    <property type="match status" value="1"/>
</dbReference>
<keyword evidence="20" id="KW-1185">Reference proteome</keyword>
<evidence type="ECO:0000256" key="8">
    <source>
        <dbReference type="ARBA" id="ARBA00023157"/>
    </source>
</evidence>
<dbReference type="Pfam" id="PF07992">
    <property type="entry name" value="Pyr_redox_2"/>
    <property type="match status" value="1"/>
</dbReference>
<evidence type="ECO:0000256" key="15">
    <source>
        <dbReference type="RuleBase" id="RU003691"/>
    </source>
</evidence>
<feature type="binding site" evidence="13">
    <location>
        <begin position="187"/>
        <end position="194"/>
    </location>
    <ligand>
        <name>NAD(+)</name>
        <dbReference type="ChEBI" id="CHEBI:57540"/>
    </ligand>
</feature>
<dbReference type="PIRSF" id="PIRSF000350">
    <property type="entry name" value="Mercury_reductase_MerA"/>
    <property type="match status" value="1"/>
</dbReference>
<comment type="similarity">
    <text evidence="1 15">Belongs to the class-I pyridine nucleotide-disulfide oxidoreductase family.</text>
</comment>
<comment type="catalytic activity">
    <reaction evidence="10 16">
        <text>2 glutathione + NADP(+) = glutathione disulfide + NADPH + H(+)</text>
        <dbReference type="Rhea" id="RHEA:11740"/>
        <dbReference type="ChEBI" id="CHEBI:15378"/>
        <dbReference type="ChEBI" id="CHEBI:57783"/>
        <dbReference type="ChEBI" id="CHEBI:57925"/>
        <dbReference type="ChEBI" id="CHEBI:58297"/>
        <dbReference type="ChEBI" id="CHEBI:58349"/>
        <dbReference type="EC" id="1.8.1.7"/>
    </reaction>
</comment>
<gene>
    <name evidence="19" type="ORF">EXIGLDRAFT_837354</name>
</gene>
<keyword evidence="5 15" id="KW-0285">Flavoprotein</keyword>
<comment type="subcellular location">
    <subcellularLocation>
        <location evidence="16">Cytoplasm</location>
    </subcellularLocation>
</comment>
<dbReference type="InterPro" id="IPR006322">
    <property type="entry name" value="Glutathione_Rdtase_euk/bac"/>
</dbReference>
<evidence type="ECO:0000256" key="6">
    <source>
        <dbReference type="ARBA" id="ARBA00022827"/>
    </source>
</evidence>
<dbReference type="OrthoDB" id="5956163at2759"/>
<feature type="disulfide bond" description="Redox-active" evidence="14">
    <location>
        <begin position="50"/>
        <end position="55"/>
    </location>
</feature>
<keyword evidence="8" id="KW-1015">Disulfide bond</keyword>
<dbReference type="NCBIfam" id="TIGR01421">
    <property type="entry name" value="gluta_reduc_1"/>
    <property type="match status" value="1"/>
</dbReference>
<protein>
    <recommendedName>
        <fullName evidence="4 16">Glutathione reductase</fullName>
        <ecNumber evidence="3 16">1.8.1.7</ecNumber>
    </recommendedName>
</protein>
<dbReference type="EC" id="1.8.1.7" evidence="3 16"/>
<feature type="domain" description="FAD/NAD(P)-binding" evidence="18">
    <location>
        <begin position="12"/>
        <end position="330"/>
    </location>
</feature>
<dbReference type="PANTHER" id="PTHR42737">
    <property type="entry name" value="GLUTATHIONE REDUCTASE"/>
    <property type="match status" value="1"/>
</dbReference>
<keyword evidence="13" id="KW-0520">NAD</keyword>
<evidence type="ECO:0000256" key="9">
    <source>
        <dbReference type="ARBA" id="ARBA00023284"/>
    </source>
</evidence>
<evidence type="ECO:0000256" key="3">
    <source>
        <dbReference type="ARBA" id="ARBA00012607"/>
    </source>
</evidence>
<dbReference type="FunCoup" id="A0A165GV41">
    <property type="interactions" value="541"/>
</dbReference>
<dbReference type="PANTHER" id="PTHR42737:SF2">
    <property type="entry name" value="GLUTATHIONE REDUCTASE"/>
    <property type="match status" value="1"/>
</dbReference>
<comment type="cofactor">
    <cofactor evidence="13">
        <name>FAD</name>
        <dbReference type="ChEBI" id="CHEBI:57692"/>
    </cofactor>
    <text evidence="13">Binds 1 FAD per subunit.</text>
</comment>
<dbReference type="STRING" id="1314781.A0A165GV41"/>
<dbReference type="SUPFAM" id="SSF55424">
    <property type="entry name" value="FAD/NAD-linked reductases, dimerisation (C-terminal) domain"/>
    <property type="match status" value="1"/>
</dbReference>
<keyword evidence="9 15" id="KW-0676">Redox-active center</keyword>